<organism evidence="2 3">
    <name type="scientific">Vespula pensylvanica</name>
    <name type="common">Western yellow jacket</name>
    <name type="synonym">Wasp</name>
    <dbReference type="NCBI Taxonomy" id="30213"/>
    <lineage>
        <taxon>Eukaryota</taxon>
        <taxon>Metazoa</taxon>
        <taxon>Ecdysozoa</taxon>
        <taxon>Arthropoda</taxon>
        <taxon>Hexapoda</taxon>
        <taxon>Insecta</taxon>
        <taxon>Pterygota</taxon>
        <taxon>Neoptera</taxon>
        <taxon>Endopterygota</taxon>
        <taxon>Hymenoptera</taxon>
        <taxon>Apocrita</taxon>
        <taxon>Aculeata</taxon>
        <taxon>Vespoidea</taxon>
        <taxon>Vespidae</taxon>
        <taxon>Vespinae</taxon>
        <taxon>Vespula</taxon>
    </lineage>
</organism>
<evidence type="ECO:0000313" key="3">
    <source>
        <dbReference type="Proteomes" id="UP000600918"/>
    </source>
</evidence>
<dbReference type="EMBL" id="JACSDY010000018">
    <property type="protein sequence ID" value="KAF7399956.1"/>
    <property type="molecule type" value="Genomic_DNA"/>
</dbReference>
<evidence type="ECO:0000313" key="2">
    <source>
        <dbReference type="EMBL" id="KAF7399956.1"/>
    </source>
</evidence>
<gene>
    <name evidence="2" type="ORF">H0235_015693</name>
</gene>
<proteinExistence type="predicted"/>
<dbReference type="Proteomes" id="UP000600918">
    <property type="component" value="Unassembled WGS sequence"/>
</dbReference>
<protein>
    <submittedName>
        <fullName evidence="2">Uncharacterized protein</fullName>
    </submittedName>
</protein>
<reference evidence="2" key="1">
    <citation type="journal article" date="2020" name="G3 (Bethesda)">
        <title>High-Quality Assemblies for Three Invasive Social Wasps from the &lt;i&gt;Vespula&lt;/i&gt; Genus.</title>
        <authorList>
            <person name="Harrop T.W.R."/>
            <person name="Guhlin J."/>
            <person name="McLaughlin G.M."/>
            <person name="Permina E."/>
            <person name="Stockwell P."/>
            <person name="Gilligan J."/>
            <person name="Le Lec M.F."/>
            <person name="Gruber M.A.M."/>
            <person name="Quinn O."/>
            <person name="Lovegrove M."/>
            <person name="Duncan E.J."/>
            <person name="Remnant E.J."/>
            <person name="Van Eeckhoven J."/>
            <person name="Graham B."/>
            <person name="Knapp R.A."/>
            <person name="Langford K.W."/>
            <person name="Kronenberg Z."/>
            <person name="Press M.O."/>
            <person name="Eacker S.M."/>
            <person name="Wilson-Rankin E.E."/>
            <person name="Purcell J."/>
            <person name="Lester P.J."/>
            <person name="Dearden P.K."/>
        </authorList>
    </citation>
    <scope>NUCLEOTIDE SEQUENCE</scope>
    <source>
        <strain evidence="2">Volc-1</strain>
    </source>
</reference>
<accession>A0A834K6B2</accession>
<keyword evidence="1" id="KW-0812">Transmembrane</keyword>
<sequence>MHNSCLNNQVKPVSVSRGHAWNPMRSYPAAAAAAAATAAATAVAAAAAARRDKIAFRCKTPVVSRGEQGQQRFAK</sequence>
<comment type="caution">
    <text evidence="2">The sequence shown here is derived from an EMBL/GenBank/DDBJ whole genome shotgun (WGS) entry which is preliminary data.</text>
</comment>
<dbReference type="AlphaFoldDB" id="A0A834K6B2"/>
<feature type="transmembrane region" description="Helical" evidence="1">
    <location>
        <begin position="27"/>
        <end position="49"/>
    </location>
</feature>
<keyword evidence="3" id="KW-1185">Reference proteome</keyword>
<keyword evidence="1" id="KW-1133">Transmembrane helix</keyword>
<evidence type="ECO:0000256" key="1">
    <source>
        <dbReference type="SAM" id="Phobius"/>
    </source>
</evidence>
<name>A0A834K6B2_VESPE</name>
<keyword evidence="1" id="KW-0472">Membrane</keyword>